<evidence type="ECO:0000313" key="9">
    <source>
        <dbReference type="EMBL" id="KAE8698556.1"/>
    </source>
</evidence>
<accession>A0A6A3A3Y5</accession>
<keyword evidence="3 8" id="KW-0812">Transmembrane</keyword>
<keyword evidence="6" id="KW-0175">Coiled coil</keyword>
<comment type="similarity">
    <text evidence="2">Belongs to the CorA metal ion transporter (MIT) (TC 1.A.35) family.</text>
</comment>
<gene>
    <name evidence="9" type="ORF">F3Y22_tig00110597pilonHSYRG00398</name>
</gene>
<evidence type="ECO:0000256" key="1">
    <source>
        <dbReference type="ARBA" id="ARBA00004141"/>
    </source>
</evidence>
<name>A0A6A3A3Y5_HIBSY</name>
<feature type="region of interest" description="Disordered" evidence="7">
    <location>
        <begin position="467"/>
        <end position="514"/>
    </location>
</feature>
<dbReference type="SUPFAM" id="SSF144083">
    <property type="entry name" value="Magnesium transport protein CorA, transmembrane region"/>
    <property type="match status" value="1"/>
</dbReference>
<feature type="compositionally biased region" description="Basic and acidic residues" evidence="7">
    <location>
        <begin position="486"/>
        <end position="502"/>
    </location>
</feature>
<evidence type="ECO:0000256" key="4">
    <source>
        <dbReference type="ARBA" id="ARBA00022989"/>
    </source>
</evidence>
<dbReference type="GO" id="GO:0016020">
    <property type="term" value="C:membrane"/>
    <property type="evidence" value="ECO:0007669"/>
    <property type="project" value="UniProtKB-SubCell"/>
</dbReference>
<feature type="compositionally biased region" description="Acidic residues" evidence="7">
    <location>
        <begin position="974"/>
        <end position="1033"/>
    </location>
</feature>
<reference evidence="9" key="1">
    <citation type="submission" date="2019-09" db="EMBL/GenBank/DDBJ databases">
        <title>Draft genome information of white flower Hibiscus syriacus.</title>
        <authorList>
            <person name="Kim Y.-M."/>
        </authorList>
    </citation>
    <scope>NUCLEOTIDE SEQUENCE [LARGE SCALE GENOMIC DNA]</scope>
    <source>
        <strain evidence="9">YM2019G1</strain>
    </source>
</reference>
<dbReference type="PANTHER" id="PTHR47468:SF1">
    <property type="entry name" value="OS08G0130000 PROTEIN"/>
    <property type="match status" value="1"/>
</dbReference>
<comment type="subcellular location">
    <subcellularLocation>
        <location evidence="1">Membrane</location>
        <topology evidence="1">Multi-pass membrane protein</topology>
    </subcellularLocation>
</comment>
<dbReference type="SUPFAM" id="SSF48371">
    <property type="entry name" value="ARM repeat"/>
    <property type="match status" value="1"/>
</dbReference>
<evidence type="ECO:0000256" key="5">
    <source>
        <dbReference type="ARBA" id="ARBA00023136"/>
    </source>
</evidence>
<dbReference type="InterPro" id="IPR045863">
    <property type="entry name" value="CorA_TM1_TM2"/>
</dbReference>
<proteinExistence type="inferred from homology"/>
<dbReference type="EMBL" id="VEPZ02001044">
    <property type="protein sequence ID" value="KAE8698556.1"/>
    <property type="molecule type" value="Genomic_DNA"/>
</dbReference>
<dbReference type="PANTHER" id="PTHR47468">
    <property type="entry name" value="OS08G0130000 PROTEIN"/>
    <property type="match status" value="1"/>
</dbReference>
<dbReference type="SUPFAM" id="SSF143865">
    <property type="entry name" value="CorA soluble domain-like"/>
    <property type="match status" value="1"/>
</dbReference>
<keyword evidence="5 8" id="KW-0472">Membrane</keyword>
<sequence length="1315" mass="147342">MDLAEEVPSGDGETVGLVRQSSSTALPVLDKLPTHFPGMVRQKAYFFDGLGNYFDKDWDLTEGEGNEFCWYHVELLKVKQKCSLSAQYLIDVLCPPLNLQDILSLVSNGPFCGHVNGALVFRVNSPGPACSSFTFRIAARITENSVITVSLGRVPRLGFSPTGQSLLSEIPCVENSYNNRREKGGSGIVIKEHVLEFLFTMNHSEEADNPVPKSISNLVVHIIDTHVDHLQDVVTKLEMELEAVELELDRGGFALKIEMLDDRRFPKMHLNLQRLLQVIVHGVQVFPLLKEKCWSKPWFLSQDIKSLEGLIERLRRLKENVGFLSNRVTTIQTGLDTWQSEQINKKLYYLSFLSIVFLPLSVITGVFGMNVGGVPWTMQNKPEVKDGFINVMILCVVVLLLVLLCFLFPPLYTKVTTCKKRSTQSEVEALEGQTYLATDNTVLVHSGKKINMDNKKDADMGDVVASSSAAAGSIKPMERKKKRKQMDKERRHSVLENEEPRGSGKTSGVPYPRTCPRTMVSKLQEVQKAYDRLENKDLAEGCVKQGFALGLTALVATIPSIKVDSLLKLIVNLLEVSSSMKGQDSRLPQRQVESSFRGRPPAIRIMNCPPWDSIPRPQDSLKSGFLESSVSISLEIVEKLPVEALLDHILEAPGVPQWFEEAVDVGNPDALLLALKIHEKTSIDKFSKLFPIPFSPSRLFSADYLSSISNCLKDKDSVGIVGNADFLKGWVIESLPSVLKHLKDPEAKFRLQREMLKFLSVHGLFSASLGNEVTSFELQEKFRWPKTTTSIALCKICIEQLQSLLASVRKVEELRSLANALEPNDLGSYFMRFLSTLSNIPSVFLFRTLSDEDKLSVTKLLEMESKLYKECFSDLENCAMQPLSLSYVVRKLLQLLMIPNSSGEDESNGDAAPELMDVLVDSLLSLLPQSSAPMRSAIEQVFRCFCCDVTDDGLLRMLRIIKKDLKPGRHPEAGSDDDDDDDDDLPGIEEDEAETDETADIDEQSEDSEAVDGGEEDDKDPPEDSDESDGVMDDDAMFRMDTYLAQIFKEKKNQAGKPQVLTVYSNLAQAFVNPHTTEGSEQLGQRIWGIIQRKVFKEKKLPKNESVPLSTLESLLEKNLKLASKPFKRKKSASTVSKKKLTASLNRYKMVVSLAQNSTYWILKIIEARNLSDAKLQGVFGLLQTIPEGYFESKKFQHTGFLKEIFRRNPRIGHQLLGFLLENCGNAESDFRRVEALDLVIEVLQSLGHLLETLVTKMPEKKSRKTEVHKCYEKMFQMITSVDLTKAFLKCLGPDTFSACESQLGSVFLKLTNLK</sequence>
<organism evidence="9 10">
    <name type="scientific">Hibiscus syriacus</name>
    <name type="common">Rose of Sharon</name>
    <dbReference type="NCBI Taxonomy" id="106335"/>
    <lineage>
        <taxon>Eukaryota</taxon>
        <taxon>Viridiplantae</taxon>
        <taxon>Streptophyta</taxon>
        <taxon>Embryophyta</taxon>
        <taxon>Tracheophyta</taxon>
        <taxon>Spermatophyta</taxon>
        <taxon>Magnoliopsida</taxon>
        <taxon>eudicotyledons</taxon>
        <taxon>Gunneridae</taxon>
        <taxon>Pentapetalae</taxon>
        <taxon>rosids</taxon>
        <taxon>malvids</taxon>
        <taxon>Malvales</taxon>
        <taxon>Malvaceae</taxon>
        <taxon>Malvoideae</taxon>
        <taxon>Hibiscus</taxon>
    </lineage>
</organism>
<evidence type="ECO:0000256" key="3">
    <source>
        <dbReference type="ARBA" id="ARBA00022692"/>
    </source>
</evidence>
<evidence type="ECO:0000256" key="8">
    <source>
        <dbReference type="SAM" id="Phobius"/>
    </source>
</evidence>
<evidence type="ECO:0000313" key="10">
    <source>
        <dbReference type="Proteomes" id="UP000436088"/>
    </source>
</evidence>
<feature type="transmembrane region" description="Helical" evidence="8">
    <location>
        <begin position="347"/>
        <end position="367"/>
    </location>
</feature>
<dbReference type="Proteomes" id="UP000436088">
    <property type="component" value="Unassembled WGS sequence"/>
</dbReference>
<feature type="region of interest" description="Disordered" evidence="7">
    <location>
        <begin position="966"/>
        <end position="1033"/>
    </location>
</feature>
<evidence type="ECO:0000256" key="7">
    <source>
        <dbReference type="SAM" id="MobiDB-lite"/>
    </source>
</evidence>
<keyword evidence="10" id="KW-1185">Reference proteome</keyword>
<dbReference type="GO" id="GO:0006355">
    <property type="term" value="P:regulation of DNA-templated transcription"/>
    <property type="evidence" value="ECO:0007669"/>
    <property type="project" value="InterPro"/>
</dbReference>
<dbReference type="GO" id="GO:0046873">
    <property type="term" value="F:metal ion transmembrane transporter activity"/>
    <property type="evidence" value="ECO:0007669"/>
    <property type="project" value="InterPro"/>
</dbReference>
<dbReference type="GO" id="GO:0005730">
    <property type="term" value="C:nucleolus"/>
    <property type="evidence" value="ECO:0007669"/>
    <property type="project" value="InterPro"/>
</dbReference>
<dbReference type="Pfam" id="PF04931">
    <property type="entry name" value="DNA_pol_phi"/>
    <property type="match status" value="1"/>
</dbReference>
<dbReference type="InterPro" id="IPR002523">
    <property type="entry name" value="MgTranspt_CorA/ZnTranspt_ZntB"/>
</dbReference>
<dbReference type="GO" id="GO:0003677">
    <property type="term" value="F:DNA binding"/>
    <property type="evidence" value="ECO:0007669"/>
    <property type="project" value="InterPro"/>
</dbReference>
<comment type="caution">
    <text evidence="9">The sequence shown here is derived from an EMBL/GenBank/DDBJ whole genome shotgun (WGS) entry which is preliminary data.</text>
</comment>
<evidence type="ECO:0000256" key="2">
    <source>
        <dbReference type="ARBA" id="ARBA00009765"/>
    </source>
</evidence>
<protein>
    <submittedName>
        <fullName evidence="9">Transcription factor GTE7-like</fullName>
    </submittedName>
</protein>
<keyword evidence="4 8" id="KW-1133">Transmembrane helix</keyword>
<dbReference type="InterPro" id="IPR045861">
    <property type="entry name" value="CorA_cytoplasmic_dom"/>
</dbReference>
<evidence type="ECO:0000256" key="6">
    <source>
        <dbReference type="SAM" id="Coils"/>
    </source>
</evidence>
<dbReference type="Pfam" id="PF01544">
    <property type="entry name" value="CorA"/>
    <property type="match status" value="1"/>
</dbReference>
<feature type="coiled-coil region" evidence="6">
    <location>
        <begin position="300"/>
        <end position="327"/>
    </location>
</feature>
<feature type="transmembrane region" description="Helical" evidence="8">
    <location>
        <begin position="388"/>
        <end position="412"/>
    </location>
</feature>
<dbReference type="InterPro" id="IPR016024">
    <property type="entry name" value="ARM-type_fold"/>
</dbReference>
<dbReference type="InterPro" id="IPR007015">
    <property type="entry name" value="DNA_pol_V/MYBBP1A"/>
</dbReference>
<dbReference type="Gene3D" id="1.20.58.340">
    <property type="entry name" value="Magnesium transport protein CorA, transmembrane region"/>
    <property type="match status" value="2"/>
</dbReference>